<sequence>MKKTTWFAGRFPGYVSPLSGVALSVLAALCPLTSRGESYFNPAFLSADTASVADLSRFEKGNHQPPGIYRVDIWRNDEFVATQDIRFEAGAVGAGDKSGGLMPCFTPEWIKRLGVNTAAFPVSDKGVDITCIHLPEKIPGAEVAFDFASMRLNISLPQASLLNRARGYIPPEEWDEGIPAALINYSFTGSRGTDSDSYFLSLLSGLNYGPWRLRNNGAWNYSKGDGYHSQRWNNIGTWVQRAIIPLKSELVIGDSNTGNDVFDSVGFRGARLYSSDNMYPDSLQGYAPTVRGIARTAAKLTIRQNGYVIYQSYVSPGAFAITDLNPTSSSGDLEVTVDEKDGSQQRYTVPYSTVPLLQREGRVKYDLVAGDFRSGNSQQSSPFFFQGTVIAGLPAGLTAYGGTQLADRYRAVVVGAGEIWATGEPCRSMSHMRVANWQMTAPIRGNRCVFCTPNR</sequence>
<proteinExistence type="inferred from homology"/>
<dbReference type="InterPro" id="IPR018030">
    <property type="entry name" value="Fimbrial_membr_usher_CS"/>
</dbReference>
<dbReference type="InterPro" id="IPR037224">
    <property type="entry name" value="PapC_N_sf"/>
</dbReference>
<keyword evidence="7 8" id="KW-0998">Cell outer membrane</keyword>
<dbReference type="Gene3D" id="2.60.40.3110">
    <property type="match status" value="1"/>
</dbReference>
<organism evidence="10 11">
    <name type="scientific">Salmonella enterica I</name>
    <dbReference type="NCBI Taxonomy" id="59201"/>
    <lineage>
        <taxon>Bacteria</taxon>
        <taxon>Pseudomonadati</taxon>
        <taxon>Pseudomonadota</taxon>
        <taxon>Gammaproteobacteria</taxon>
        <taxon>Enterobacterales</taxon>
        <taxon>Enterobacteriaceae</taxon>
        <taxon>Salmonella</taxon>
    </lineage>
</organism>
<comment type="similarity">
    <text evidence="2 8">Belongs to the fimbrial export usher family.</text>
</comment>
<dbReference type="PANTHER" id="PTHR30451">
    <property type="entry name" value="OUTER MEMBRANE USHER PROTEIN"/>
    <property type="match status" value="1"/>
</dbReference>
<evidence type="ECO:0000313" key="11">
    <source>
        <dbReference type="Proteomes" id="UP000277214"/>
    </source>
</evidence>
<evidence type="ECO:0000256" key="4">
    <source>
        <dbReference type="ARBA" id="ARBA00022692"/>
    </source>
</evidence>
<dbReference type="FunFam" id="2.60.40.3110:FF:000001">
    <property type="entry name" value="Putative fimbrial outer membrane usher"/>
    <property type="match status" value="1"/>
</dbReference>
<evidence type="ECO:0000256" key="3">
    <source>
        <dbReference type="ARBA" id="ARBA00022448"/>
    </source>
</evidence>
<dbReference type="Gene3D" id="3.10.20.410">
    <property type="match status" value="1"/>
</dbReference>
<dbReference type="EMBL" id="LR134149">
    <property type="protein sequence ID" value="VEA38199.1"/>
    <property type="molecule type" value="Genomic_DNA"/>
</dbReference>
<accession>A0A3S4J507</accession>
<dbReference type="PROSITE" id="PS01151">
    <property type="entry name" value="FIMBRIAL_USHER"/>
    <property type="match status" value="1"/>
</dbReference>
<dbReference type="InterPro" id="IPR000015">
    <property type="entry name" value="Fimb_usher"/>
</dbReference>
<dbReference type="InterPro" id="IPR025885">
    <property type="entry name" value="PapC_N"/>
</dbReference>
<dbReference type="GO" id="GO:0015473">
    <property type="term" value="F:fimbrial usher porin activity"/>
    <property type="evidence" value="ECO:0007669"/>
    <property type="project" value="InterPro"/>
</dbReference>
<dbReference type="Proteomes" id="UP000277214">
    <property type="component" value="Chromosome 1"/>
</dbReference>
<evidence type="ECO:0000256" key="7">
    <source>
        <dbReference type="ARBA" id="ARBA00023237"/>
    </source>
</evidence>
<reference evidence="10 11" key="1">
    <citation type="submission" date="2018-12" db="EMBL/GenBank/DDBJ databases">
        <authorList>
            <consortium name="Pathogen Informatics"/>
        </authorList>
    </citation>
    <scope>NUCLEOTIDE SEQUENCE [LARGE SCALE GENOMIC DNA]</scope>
    <source>
        <strain evidence="10 11">NCTC8272</strain>
    </source>
</reference>
<keyword evidence="5" id="KW-0732">Signal</keyword>
<evidence type="ECO:0000256" key="5">
    <source>
        <dbReference type="ARBA" id="ARBA00022729"/>
    </source>
</evidence>
<dbReference type="Pfam" id="PF13954">
    <property type="entry name" value="PapC_N"/>
    <property type="match status" value="1"/>
</dbReference>
<dbReference type="GO" id="GO:0009279">
    <property type="term" value="C:cell outer membrane"/>
    <property type="evidence" value="ECO:0007669"/>
    <property type="project" value="UniProtKB-SubCell"/>
</dbReference>
<evidence type="ECO:0000256" key="8">
    <source>
        <dbReference type="RuleBase" id="RU003884"/>
    </source>
</evidence>
<dbReference type="AlphaFoldDB" id="A0A3S4J507"/>
<dbReference type="FunFam" id="3.10.20.410:FF:000002">
    <property type="entry name" value="Outer membrane usher protein FimD"/>
    <property type="match status" value="1"/>
</dbReference>
<dbReference type="SUPFAM" id="SSF141729">
    <property type="entry name" value="FimD N-terminal domain-like"/>
    <property type="match status" value="1"/>
</dbReference>
<keyword evidence="8" id="KW-1029">Fimbrium biogenesis</keyword>
<gene>
    <name evidence="10" type="primary">fimD_3</name>
    <name evidence="10" type="ORF">NCTC8272_02704</name>
</gene>
<name>A0A3S4J507_SALET</name>
<keyword evidence="3 8" id="KW-0813">Transport</keyword>
<keyword evidence="6 8" id="KW-0472">Membrane</keyword>
<dbReference type="Pfam" id="PF00577">
    <property type="entry name" value="Usher"/>
    <property type="match status" value="1"/>
</dbReference>
<feature type="domain" description="PapC N-terminal" evidence="9">
    <location>
        <begin position="39"/>
        <end position="188"/>
    </location>
</feature>
<keyword evidence="4 8" id="KW-0812">Transmembrane</keyword>
<evidence type="ECO:0000256" key="6">
    <source>
        <dbReference type="ARBA" id="ARBA00023136"/>
    </source>
</evidence>
<evidence type="ECO:0000259" key="9">
    <source>
        <dbReference type="Pfam" id="PF13954"/>
    </source>
</evidence>
<evidence type="ECO:0000313" key="10">
    <source>
        <dbReference type="EMBL" id="VEA38199.1"/>
    </source>
</evidence>
<dbReference type="PANTHER" id="PTHR30451:SF6">
    <property type="entry name" value="OUTER MEMBRANE USHER PROTEIN SFMD"/>
    <property type="match status" value="1"/>
</dbReference>
<evidence type="ECO:0000256" key="2">
    <source>
        <dbReference type="ARBA" id="ARBA00008064"/>
    </source>
</evidence>
<evidence type="ECO:0000256" key="1">
    <source>
        <dbReference type="ARBA" id="ARBA00004571"/>
    </source>
</evidence>
<dbReference type="GO" id="GO:0009297">
    <property type="term" value="P:pilus assembly"/>
    <property type="evidence" value="ECO:0007669"/>
    <property type="project" value="InterPro"/>
</dbReference>
<comment type="subcellular location">
    <subcellularLocation>
        <location evidence="1 8">Cell outer membrane</location>
        <topology evidence="1 8">Multi-pass membrane protein</topology>
    </subcellularLocation>
</comment>
<protein>
    <submittedName>
        <fullName evidence="10">Outer membrane usher protein</fullName>
    </submittedName>
</protein>